<proteinExistence type="predicted"/>
<reference evidence="2 3" key="1">
    <citation type="journal article" date="2010" name="PLoS ONE">
        <title>Genome erosion in a nitrogen-fixing vertically transmitted endosymbiotic multicellular cyanobacterium.</title>
        <authorList>
            <person name="Ran L."/>
            <person name="Larsson J."/>
            <person name="Vigil-Stenman T."/>
            <person name="Nylander J.A."/>
            <person name="Ininbergs K."/>
            <person name="Zheng W.W."/>
            <person name="Lapidus A."/>
            <person name="Lowry S."/>
            <person name="Haselkorn R."/>
            <person name="Bergman B."/>
        </authorList>
    </citation>
    <scope>NUCLEOTIDE SEQUENCE [LARGE SCALE GENOMIC DNA]</scope>
    <source>
        <strain evidence="2 3">0708</strain>
    </source>
</reference>
<dbReference type="AlphaFoldDB" id="D7DWJ4"/>
<sequence length="70" mass="7956">MSTSKKNKDIFASLSCKPSFSAPLNFYVMCQRLFAAVIYTTKKFNKPTKSTKAIQTPEPTHRSFLDSTQF</sequence>
<dbReference type="EMBL" id="CP002059">
    <property type="protein sequence ID" value="ADI65657.1"/>
    <property type="molecule type" value="Genomic_DNA"/>
</dbReference>
<evidence type="ECO:0000256" key="1">
    <source>
        <dbReference type="SAM" id="MobiDB-lite"/>
    </source>
</evidence>
<name>D7DWJ4_NOSA0</name>
<evidence type="ECO:0000313" key="2">
    <source>
        <dbReference type="EMBL" id="ADI65657.1"/>
    </source>
</evidence>
<accession>D7DWJ4</accession>
<protein>
    <submittedName>
        <fullName evidence="2">Uncharacterized protein</fullName>
    </submittedName>
</protein>
<keyword evidence="3" id="KW-1185">Reference proteome</keyword>
<organism evidence="2 3">
    <name type="scientific">Nostoc azollae (strain 0708)</name>
    <name type="common">Anabaena azollae (strain 0708)</name>
    <dbReference type="NCBI Taxonomy" id="551115"/>
    <lineage>
        <taxon>Bacteria</taxon>
        <taxon>Bacillati</taxon>
        <taxon>Cyanobacteriota</taxon>
        <taxon>Cyanophyceae</taxon>
        <taxon>Nostocales</taxon>
        <taxon>Nostocaceae</taxon>
        <taxon>Trichormus</taxon>
    </lineage>
</organism>
<dbReference type="Proteomes" id="UP000001511">
    <property type="component" value="Chromosome"/>
</dbReference>
<dbReference type="HOGENOM" id="CLU_2753875_0_0_3"/>
<evidence type="ECO:0000313" key="3">
    <source>
        <dbReference type="Proteomes" id="UP000001511"/>
    </source>
</evidence>
<feature type="region of interest" description="Disordered" evidence="1">
    <location>
        <begin position="49"/>
        <end position="70"/>
    </location>
</feature>
<gene>
    <name evidence="2" type="ordered locus">Aazo_4296</name>
</gene>
<dbReference type="KEGG" id="naz:Aazo_4296"/>
<feature type="compositionally biased region" description="Polar residues" evidence="1">
    <location>
        <begin position="49"/>
        <end position="58"/>
    </location>
</feature>